<gene>
    <name evidence="1" type="ORF">QYS49_33240</name>
</gene>
<accession>A0AA51NE47</accession>
<sequence length="45" mass="4910">MISLLMIFVCVLSVSYCHQLKRGGEKAMSSIKDISDVSAAYAVFP</sequence>
<dbReference type="AlphaFoldDB" id="A0AA51NE47"/>
<keyword evidence="2" id="KW-1185">Reference proteome</keyword>
<protein>
    <submittedName>
        <fullName evidence="1">Uncharacterized protein</fullName>
    </submittedName>
</protein>
<evidence type="ECO:0000313" key="1">
    <source>
        <dbReference type="EMBL" id="WMN12326.1"/>
    </source>
</evidence>
<evidence type="ECO:0000313" key="2">
    <source>
        <dbReference type="Proteomes" id="UP001230496"/>
    </source>
</evidence>
<dbReference type="EMBL" id="CP129971">
    <property type="protein sequence ID" value="WMN12326.1"/>
    <property type="molecule type" value="Genomic_DNA"/>
</dbReference>
<name>A0AA51NE47_9BACT</name>
<organism evidence="1 2">
    <name type="scientific">Marivirga salinarum</name>
    <dbReference type="NCBI Taxonomy" id="3059078"/>
    <lineage>
        <taxon>Bacteria</taxon>
        <taxon>Pseudomonadati</taxon>
        <taxon>Bacteroidota</taxon>
        <taxon>Cytophagia</taxon>
        <taxon>Cytophagales</taxon>
        <taxon>Marivirgaceae</taxon>
        <taxon>Marivirga</taxon>
    </lineage>
</organism>
<dbReference type="RefSeq" id="WP_308350300.1">
    <property type="nucleotide sequence ID" value="NZ_CP129971.1"/>
</dbReference>
<proteinExistence type="predicted"/>
<reference evidence="1 2" key="1">
    <citation type="submission" date="2023-08" db="EMBL/GenBank/DDBJ databases">
        <title>Comparative genomics and taxonomic characterization of three novel marine species of genus Marivirga.</title>
        <authorList>
            <person name="Muhammad N."/>
            <person name="Kim S.-G."/>
        </authorList>
    </citation>
    <scope>NUCLEOTIDE SEQUENCE [LARGE SCALE GENOMIC DNA]</scope>
    <source>
        <strain evidence="1 2">BDSF4-3</strain>
    </source>
</reference>
<dbReference type="Proteomes" id="UP001230496">
    <property type="component" value="Chromosome"/>
</dbReference>
<dbReference type="KEGG" id="msaa:QYS49_33240"/>